<dbReference type="RefSeq" id="WP_012178121.1">
    <property type="nucleotide sequence ID" value="NC_009952.1"/>
</dbReference>
<evidence type="ECO:0000313" key="14">
    <source>
        <dbReference type="EMBL" id="ABV93191.1"/>
    </source>
</evidence>
<evidence type="ECO:0000256" key="2">
    <source>
        <dbReference type="ARBA" id="ARBA00022448"/>
    </source>
</evidence>
<dbReference type="Pfam" id="PF07715">
    <property type="entry name" value="Plug"/>
    <property type="match status" value="1"/>
</dbReference>
<dbReference type="GO" id="GO:0009279">
    <property type="term" value="C:cell outer membrane"/>
    <property type="evidence" value="ECO:0007669"/>
    <property type="project" value="UniProtKB-SubCell"/>
</dbReference>
<comment type="similarity">
    <text evidence="8 9">Belongs to the TonB-dependent receptor family.</text>
</comment>
<keyword evidence="4 8" id="KW-0812">Transmembrane</keyword>
<dbReference type="AlphaFoldDB" id="A8LJG9"/>
<dbReference type="STRING" id="398580.Dshi_1449"/>
<feature type="domain" description="TonB-dependent receptor plug" evidence="13">
    <location>
        <begin position="52"/>
        <end position="163"/>
    </location>
</feature>
<evidence type="ECO:0000256" key="8">
    <source>
        <dbReference type="PROSITE-ProRule" id="PRU01360"/>
    </source>
</evidence>
<feature type="domain" description="TonB-dependent receptor-like beta-barrel" evidence="12">
    <location>
        <begin position="274"/>
        <end position="701"/>
    </location>
</feature>
<dbReference type="InterPro" id="IPR000531">
    <property type="entry name" value="Beta-barrel_TonB"/>
</dbReference>
<evidence type="ECO:0000256" key="1">
    <source>
        <dbReference type="ARBA" id="ARBA00004571"/>
    </source>
</evidence>
<keyword evidence="6 8" id="KW-0472">Membrane</keyword>
<evidence type="ECO:0000256" key="5">
    <source>
        <dbReference type="ARBA" id="ARBA00023077"/>
    </source>
</evidence>
<evidence type="ECO:0000259" key="12">
    <source>
        <dbReference type="Pfam" id="PF00593"/>
    </source>
</evidence>
<dbReference type="InterPro" id="IPR012910">
    <property type="entry name" value="Plug_dom"/>
</dbReference>
<dbReference type="InterPro" id="IPR039426">
    <property type="entry name" value="TonB-dep_rcpt-like"/>
</dbReference>
<reference evidence="15" key="1">
    <citation type="journal article" date="2010" name="ISME J.">
        <title>The complete genome sequence of the algal symbiont Dinoroseobacter shibae: a hitchhiker's guide to life in the sea.</title>
        <authorList>
            <person name="Wagner-Dobler I."/>
            <person name="Ballhausen B."/>
            <person name="Berger M."/>
            <person name="Brinkhoff T."/>
            <person name="Buchholz I."/>
            <person name="Bunk B."/>
            <person name="Cypionka H."/>
            <person name="Daniel R."/>
            <person name="Drepper T."/>
            <person name="Gerdts G."/>
            <person name="Hahnke S."/>
            <person name="Han C."/>
            <person name="Jahn D."/>
            <person name="Kalhoefer D."/>
            <person name="Kiss H."/>
            <person name="Klenk H.P."/>
            <person name="Kyrpides N."/>
            <person name="Liebl W."/>
            <person name="Liesegang H."/>
            <person name="Meincke L."/>
            <person name="Pati A."/>
            <person name="Petersen J."/>
            <person name="Piekarski T."/>
            <person name="Pommerenke C."/>
            <person name="Pradella S."/>
            <person name="Pukall R."/>
            <person name="Rabus R."/>
            <person name="Stackebrandt E."/>
            <person name="Thole S."/>
            <person name="Thompson L."/>
            <person name="Tielen P."/>
            <person name="Tomasch J."/>
            <person name="von Jan M."/>
            <person name="Wanphrut N."/>
            <person name="Wichels A."/>
            <person name="Zech H."/>
            <person name="Simon M."/>
        </authorList>
    </citation>
    <scope>NUCLEOTIDE SEQUENCE [LARGE SCALE GENOMIC DNA]</scope>
    <source>
        <strain evidence="15">DSM 16493 / NCIMB 14021 / DFL 12</strain>
    </source>
</reference>
<evidence type="ECO:0000313" key="15">
    <source>
        <dbReference type="Proteomes" id="UP000006833"/>
    </source>
</evidence>
<dbReference type="EMBL" id="CP000830">
    <property type="protein sequence ID" value="ABV93191.1"/>
    <property type="molecule type" value="Genomic_DNA"/>
</dbReference>
<keyword evidence="14" id="KW-0675">Receptor</keyword>
<dbReference type="GO" id="GO:0044718">
    <property type="term" value="P:siderophore transmembrane transport"/>
    <property type="evidence" value="ECO:0007669"/>
    <property type="project" value="TreeGrafter"/>
</dbReference>
<dbReference type="Gene3D" id="2.40.170.20">
    <property type="entry name" value="TonB-dependent receptor, beta-barrel domain"/>
    <property type="match status" value="1"/>
</dbReference>
<dbReference type="Proteomes" id="UP000006833">
    <property type="component" value="Chromosome"/>
</dbReference>
<dbReference type="InterPro" id="IPR036942">
    <property type="entry name" value="Beta-barrel_TonB_sf"/>
</dbReference>
<keyword evidence="3 8" id="KW-1134">Transmembrane beta strand</keyword>
<dbReference type="eggNOG" id="COG4772">
    <property type="taxonomic scope" value="Bacteria"/>
</dbReference>
<feature type="region of interest" description="Disordered" evidence="10">
    <location>
        <begin position="278"/>
        <end position="299"/>
    </location>
</feature>
<keyword evidence="11" id="KW-0732">Signal</keyword>
<evidence type="ECO:0000256" key="9">
    <source>
        <dbReference type="RuleBase" id="RU003357"/>
    </source>
</evidence>
<protein>
    <submittedName>
        <fullName evidence="14">TonB-dependent receptor</fullName>
    </submittedName>
</protein>
<dbReference type="PANTHER" id="PTHR30069">
    <property type="entry name" value="TONB-DEPENDENT OUTER MEMBRANE RECEPTOR"/>
    <property type="match status" value="1"/>
</dbReference>
<comment type="subcellular location">
    <subcellularLocation>
        <location evidence="1 8">Cell outer membrane</location>
        <topology evidence="1 8">Multi-pass membrane protein</topology>
    </subcellularLocation>
</comment>
<proteinExistence type="inferred from homology"/>
<sequence>MPFTRPLTATAVAALMPTLALGQSATPGTTIELEPIVIDGTSGALATAEDRQRATPGGTDLLRGDSYRDSATVTLSDVLDGAPGVVVQDFFGGFDQPRVQIRGSGLQQNPVERGVLFLQDGLPLNQADGSYIVGLSNPRAAEFVEVYRGYTANRLGATVLGGALNFVSPTGSSAPGLSFGLTGGSFGYLEGEAIAGWQGDGYDAHLRFEALTRDGFRDDNNDSERQAFNANLGIELTDQISARVFAGVTDLSFGVPGPITAAALDRDPASVHAGPVFTPGTPPSVANPGPNVPRDDPGREATQARIGARITGEFGASVADLAFGYARTEDSFRFPVSSGVRETDGDDFTFVARYAYRPDPEAALPLFEATASYITGTADRDYFLNEAGTRGARFGRNRLSADTLTVSAIANIPLSDRLVLSPGIAWSHATRDNDDRFGAATRPTLAFNPAMPDMALPPGVVPFEDTSYSRTYEGWSPSLALSYQVNDRNLVFGAISRSFEPPTHNDLLATINGTPNSSAGRPQPPNPAFPASAFATPDLEAQTATTVEIGWRGQVGAFDVDAVVYHAAIENELLSLRDVTGASLGAVNAGETTHKGVELGVSAVFGDVAARLAYTYQDFRFDDDPVRGNNRLAGATPHVIDLALDWAATDRLNLGGRLYWRPVKTPVDNLNTLHADPFATLDLNMRYAVTETTTAFFEIRNATDERYAASTLIVDQARNDQAAFIPGDGRSFYIGLRSTF</sequence>
<dbReference type="GO" id="GO:0015344">
    <property type="term" value="F:siderophore uptake transmembrane transporter activity"/>
    <property type="evidence" value="ECO:0007669"/>
    <property type="project" value="TreeGrafter"/>
</dbReference>
<evidence type="ECO:0000256" key="11">
    <source>
        <dbReference type="SAM" id="SignalP"/>
    </source>
</evidence>
<dbReference type="SUPFAM" id="SSF56935">
    <property type="entry name" value="Porins"/>
    <property type="match status" value="1"/>
</dbReference>
<accession>A8LJG9</accession>
<keyword evidence="5 9" id="KW-0798">TonB box</keyword>
<dbReference type="Gene3D" id="2.170.130.10">
    <property type="entry name" value="TonB-dependent receptor, plug domain"/>
    <property type="match status" value="1"/>
</dbReference>
<evidence type="ECO:0000256" key="10">
    <source>
        <dbReference type="SAM" id="MobiDB-lite"/>
    </source>
</evidence>
<feature type="signal peptide" evidence="11">
    <location>
        <begin position="1"/>
        <end position="22"/>
    </location>
</feature>
<dbReference type="InterPro" id="IPR037066">
    <property type="entry name" value="Plug_dom_sf"/>
</dbReference>
<evidence type="ECO:0000256" key="4">
    <source>
        <dbReference type="ARBA" id="ARBA00022692"/>
    </source>
</evidence>
<dbReference type="HOGENOM" id="CLU_008287_13_1_5"/>
<evidence type="ECO:0000256" key="6">
    <source>
        <dbReference type="ARBA" id="ARBA00023136"/>
    </source>
</evidence>
<dbReference type="CDD" id="cd01347">
    <property type="entry name" value="ligand_gated_channel"/>
    <property type="match status" value="1"/>
</dbReference>
<organism evidence="14 15">
    <name type="scientific">Dinoroseobacter shibae (strain DSM 16493 / NCIMB 14021 / DFL 12)</name>
    <dbReference type="NCBI Taxonomy" id="398580"/>
    <lineage>
        <taxon>Bacteria</taxon>
        <taxon>Pseudomonadati</taxon>
        <taxon>Pseudomonadota</taxon>
        <taxon>Alphaproteobacteria</taxon>
        <taxon>Rhodobacterales</taxon>
        <taxon>Roseobacteraceae</taxon>
        <taxon>Dinoroseobacter</taxon>
    </lineage>
</organism>
<evidence type="ECO:0000256" key="3">
    <source>
        <dbReference type="ARBA" id="ARBA00022452"/>
    </source>
</evidence>
<dbReference type="PROSITE" id="PS52016">
    <property type="entry name" value="TONB_DEPENDENT_REC_3"/>
    <property type="match status" value="1"/>
</dbReference>
<feature type="chain" id="PRO_5002723295" evidence="11">
    <location>
        <begin position="23"/>
        <end position="740"/>
    </location>
</feature>
<evidence type="ECO:0000259" key="13">
    <source>
        <dbReference type="Pfam" id="PF07715"/>
    </source>
</evidence>
<keyword evidence="7 8" id="KW-0998">Cell outer membrane</keyword>
<keyword evidence="15" id="KW-1185">Reference proteome</keyword>
<dbReference type="Pfam" id="PF00593">
    <property type="entry name" value="TonB_dep_Rec_b-barrel"/>
    <property type="match status" value="1"/>
</dbReference>
<keyword evidence="2 8" id="KW-0813">Transport</keyword>
<dbReference type="KEGG" id="dsh:Dshi_1449"/>
<evidence type="ECO:0000256" key="7">
    <source>
        <dbReference type="ARBA" id="ARBA00023237"/>
    </source>
</evidence>
<dbReference type="PANTHER" id="PTHR30069:SF28">
    <property type="entry name" value="TONB-DEPENDENT RECEPTOR YNCD-RELATED"/>
    <property type="match status" value="1"/>
</dbReference>
<gene>
    <name evidence="14" type="ordered locus">Dshi_1449</name>
</gene>
<name>A8LJG9_DINSH</name>